<dbReference type="EMBL" id="CAJVPT010001737">
    <property type="protein sequence ID" value="CAG8468026.1"/>
    <property type="molecule type" value="Genomic_DNA"/>
</dbReference>
<comment type="caution">
    <text evidence="1">The sequence shown here is derived from an EMBL/GenBank/DDBJ whole genome shotgun (WGS) entry which is preliminary data.</text>
</comment>
<keyword evidence="2" id="KW-1185">Reference proteome</keyword>
<name>A0ACA9KEP0_9GLOM</name>
<reference evidence="1" key="1">
    <citation type="submission" date="2021-06" db="EMBL/GenBank/DDBJ databases">
        <authorList>
            <person name="Kallberg Y."/>
            <person name="Tangrot J."/>
            <person name="Rosling A."/>
        </authorList>
    </citation>
    <scope>NUCLEOTIDE SEQUENCE</scope>
    <source>
        <strain evidence="1">CL356</strain>
    </source>
</reference>
<evidence type="ECO:0000313" key="1">
    <source>
        <dbReference type="EMBL" id="CAG8468026.1"/>
    </source>
</evidence>
<evidence type="ECO:0000313" key="2">
    <source>
        <dbReference type="Proteomes" id="UP000789525"/>
    </source>
</evidence>
<sequence length="432" mass="49705">MFPKLSTVYRASIPNLYVIQFAGEIVTSRPRFSNKYNKYHARMPNYNSSLLRVTLPSLTSFTNHHRELIESAVNNTYKCLVIYVSCKDIDLCKKSPLKFWDKVNNLLNTFYVSGTKTSYKLSRPFLEIEVIFENWCGYSVELEREWEFEVFFGNNLGKNIVTFPALYRSILFSCNLLIEFMNIERPTLEKFNKNRKAAELTELPIHVIDTITPPSPQIITNHHDPIDKLDDDKPQVHPNVAVGGTFDHLHVGHKILLTMSAWITNKRLICGVTGDSMLTNKKYKEYMEPIDVRIAEAKRFLNIIRRGLLYEVVPIYDIYGPTITDPDIQALVVSKETVSGAYSSMSPSPTRLFLPTASLKFSYKPPSIRFDLVNEERKNRGLNPLEISVIEVISSSDSSLKDEEFKKLKLSSTFIREMLSKNNGKSREKYDQ</sequence>
<gene>
    <name evidence="1" type="ORF">ACOLOM_LOCUS1467</name>
</gene>
<protein>
    <submittedName>
        <fullName evidence="1">16392_t:CDS:1</fullName>
    </submittedName>
</protein>
<dbReference type="Proteomes" id="UP000789525">
    <property type="component" value="Unassembled WGS sequence"/>
</dbReference>
<proteinExistence type="predicted"/>
<organism evidence="1 2">
    <name type="scientific">Acaulospora colombiana</name>
    <dbReference type="NCBI Taxonomy" id="27376"/>
    <lineage>
        <taxon>Eukaryota</taxon>
        <taxon>Fungi</taxon>
        <taxon>Fungi incertae sedis</taxon>
        <taxon>Mucoromycota</taxon>
        <taxon>Glomeromycotina</taxon>
        <taxon>Glomeromycetes</taxon>
        <taxon>Diversisporales</taxon>
        <taxon>Acaulosporaceae</taxon>
        <taxon>Acaulospora</taxon>
    </lineage>
</organism>
<accession>A0ACA9KEP0</accession>